<dbReference type="KEGG" id="ffu:CLAFUR5_11035"/>
<dbReference type="InterPro" id="IPR038883">
    <property type="entry name" value="AN11006-like"/>
</dbReference>
<dbReference type="OrthoDB" id="5397846at2759"/>
<gene>
    <name evidence="2" type="ORF">CLAFUR5_11035</name>
</gene>
<dbReference type="Pfam" id="PF20150">
    <property type="entry name" value="2EXR"/>
    <property type="match status" value="1"/>
</dbReference>
<reference evidence="2" key="2">
    <citation type="journal article" date="2022" name="Microb. Genom.">
        <title>A chromosome-scale genome assembly of the tomato pathogen Cladosporium fulvum reveals a compartmentalized genome architecture and the presence of a dispensable chromosome.</title>
        <authorList>
            <person name="Zaccaron A.Z."/>
            <person name="Chen L.H."/>
            <person name="Samaras A."/>
            <person name="Stergiopoulos I."/>
        </authorList>
    </citation>
    <scope>NUCLEOTIDE SEQUENCE</scope>
    <source>
        <strain evidence="2">Race5_Kim</strain>
    </source>
</reference>
<dbReference type="InterPro" id="IPR045518">
    <property type="entry name" value="2EXR"/>
</dbReference>
<dbReference type="EMBL" id="CP090170">
    <property type="protein sequence ID" value="UJO21285.1"/>
    <property type="molecule type" value="Genomic_DNA"/>
</dbReference>
<dbReference type="AlphaFoldDB" id="A0A9Q8PF32"/>
<sequence length="213" mass="24416">MATTSSLPELHDLRRSLLATLEQVDRAIAGSPPAPPCHLRRLPLELREKIYALAMFPQPQGQRLLAINEAHPELADTTVTDHHGYEVSSYNAERYHPPPLLQVCRQIRAEASKVFYSKVIFWKHSSCSSAQIDISFFRGFLRRLATENRELVKNIRLERVEFLGNTPKPFSLSEARDAFLQRPEYIGDQLEFACKDDGVRGGWRYQKARDLAR</sequence>
<dbReference type="GeneID" id="71990913"/>
<evidence type="ECO:0000313" key="3">
    <source>
        <dbReference type="Proteomes" id="UP000756132"/>
    </source>
</evidence>
<accession>A0A9Q8PF32</accession>
<keyword evidence="3" id="KW-1185">Reference proteome</keyword>
<protein>
    <recommendedName>
        <fullName evidence="1">2EXR domain-containing protein</fullName>
    </recommendedName>
</protein>
<dbReference type="RefSeq" id="XP_047765651.1">
    <property type="nucleotide sequence ID" value="XM_047910183.1"/>
</dbReference>
<dbReference type="Proteomes" id="UP000756132">
    <property type="component" value="Chromosome 8"/>
</dbReference>
<proteinExistence type="predicted"/>
<reference evidence="2" key="1">
    <citation type="submission" date="2021-12" db="EMBL/GenBank/DDBJ databases">
        <authorList>
            <person name="Zaccaron A."/>
            <person name="Stergiopoulos I."/>
        </authorList>
    </citation>
    <scope>NUCLEOTIDE SEQUENCE</scope>
    <source>
        <strain evidence="2">Race5_Kim</strain>
    </source>
</reference>
<dbReference type="PANTHER" id="PTHR42085">
    <property type="entry name" value="F-BOX DOMAIN-CONTAINING PROTEIN"/>
    <property type="match status" value="1"/>
</dbReference>
<evidence type="ECO:0000313" key="2">
    <source>
        <dbReference type="EMBL" id="UJO21285.1"/>
    </source>
</evidence>
<feature type="domain" description="2EXR" evidence="1">
    <location>
        <begin position="40"/>
        <end position="124"/>
    </location>
</feature>
<organism evidence="2 3">
    <name type="scientific">Passalora fulva</name>
    <name type="common">Tomato leaf mold</name>
    <name type="synonym">Cladosporium fulvum</name>
    <dbReference type="NCBI Taxonomy" id="5499"/>
    <lineage>
        <taxon>Eukaryota</taxon>
        <taxon>Fungi</taxon>
        <taxon>Dikarya</taxon>
        <taxon>Ascomycota</taxon>
        <taxon>Pezizomycotina</taxon>
        <taxon>Dothideomycetes</taxon>
        <taxon>Dothideomycetidae</taxon>
        <taxon>Mycosphaerellales</taxon>
        <taxon>Mycosphaerellaceae</taxon>
        <taxon>Fulvia</taxon>
    </lineage>
</organism>
<evidence type="ECO:0000259" key="1">
    <source>
        <dbReference type="Pfam" id="PF20150"/>
    </source>
</evidence>
<dbReference type="PANTHER" id="PTHR42085:SF1">
    <property type="entry name" value="F-BOX DOMAIN-CONTAINING PROTEIN"/>
    <property type="match status" value="1"/>
</dbReference>
<name>A0A9Q8PF32_PASFU</name>